<feature type="transmembrane region" description="Helical" evidence="2">
    <location>
        <begin position="131"/>
        <end position="150"/>
    </location>
</feature>
<dbReference type="HOGENOM" id="CLU_021492_0_0_1"/>
<evidence type="ECO:0000256" key="1">
    <source>
        <dbReference type="SAM" id="MobiDB-lite"/>
    </source>
</evidence>
<feature type="transmembrane region" description="Helical" evidence="2">
    <location>
        <begin position="460"/>
        <end position="480"/>
    </location>
</feature>
<gene>
    <name evidence="3" type="ORF">DACRYDRAFT_119534</name>
</gene>
<dbReference type="AlphaFoldDB" id="M5FVR1"/>
<evidence type="ECO:0000313" key="3">
    <source>
        <dbReference type="EMBL" id="EJT97451.1"/>
    </source>
</evidence>
<feature type="transmembrane region" description="Helical" evidence="2">
    <location>
        <begin position="534"/>
        <end position="557"/>
    </location>
</feature>
<dbReference type="RefSeq" id="XP_040624349.1">
    <property type="nucleotide sequence ID" value="XM_040770813.1"/>
</dbReference>
<dbReference type="EMBL" id="JH795877">
    <property type="protein sequence ID" value="EJT97451.1"/>
    <property type="molecule type" value="Genomic_DNA"/>
</dbReference>
<dbReference type="InterPro" id="IPR010640">
    <property type="entry name" value="Low_temperature_requirement_A"/>
</dbReference>
<organism evidence="3 4">
    <name type="scientific">Dacryopinax primogenitus (strain DJM 731)</name>
    <name type="common">Brown rot fungus</name>
    <dbReference type="NCBI Taxonomy" id="1858805"/>
    <lineage>
        <taxon>Eukaryota</taxon>
        <taxon>Fungi</taxon>
        <taxon>Dikarya</taxon>
        <taxon>Basidiomycota</taxon>
        <taxon>Agaricomycotina</taxon>
        <taxon>Dacrymycetes</taxon>
        <taxon>Dacrymycetales</taxon>
        <taxon>Dacrymycetaceae</taxon>
        <taxon>Dacryopinax</taxon>
    </lineage>
</organism>
<dbReference type="STRING" id="1858805.M5FVR1"/>
<proteinExistence type="predicted"/>
<keyword evidence="2" id="KW-1133">Transmembrane helix</keyword>
<protein>
    <recommendedName>
        <fullName evidence="5">Low temperature requirement protein A</fullName>
    </recommendedName>
</protein>
<dbReference type="PANTHER" id="PTHR42101">
    <property type="entry name" value="CHROMOSOME 16, WHOLE GENOME SHOTGUN SEQUENCE"/>
    <property type="match status" value="1"/>
</dbReference>
<keyword evidence="4" id="KW-1185">Reference proteome</keyword>
<feature type="transmembrane region" description="Helical" evidence="2">
    <location>
        <begin position="50"/>
        <end position="68"/>
    </location>
</feature>
<evidence type="ECO:0000256" key="2">
    <source>
        <dbReference type="SAM" id="Phobius"/>
    </source>
</evidence>
<sequence length="612" mass="67781">MPVDSKEQRWLTKAQRAPQWLDLLYDLVIIAVLTVFTVNHEITGGPSTLVYFSYFVIIWWVWASQVLYDVRFEANDWVHRLFKFCQLGTFAFLGVTAQSFDPSNVLPPESAVESSEAAQQSLGASAWTGVATSYAAGRLFLILEYVLVLITTRHYKRHLPSLLVPPIVAFISGVLWAISASMTGNAAAKVACAYSGLGLEVEATLMLPLMPQYMRAPPEMISERFGALSLIIIGEGIIGIIRSFSAVMAGFGFSSVAYGQCFCALVIITSLWYFLFDGFNVEIRMGRKRGLLWIIFHFPLHFSILLVLIGMRNTATFGNITHALDIVNQNMLSLFADIDENNFNHTSAGLQYMSIQLGKLSITPSWPEEIRNILDEASNPNSTQDPVVDVIQYQVQIYIGIAAYYDVQLSDDVLHSAEVINSLNGTRNPDSSTWNATYDEYVALGNEFDQEYQTDLGNGVLFFLPSAGGFLFVLSILHLLRSLPLGGYMWASWTSRLVGGIGLGLLGLLDLGDKTLNEDMTSPIFVYRLQQRNWMLPVVAIVYAVLIIFDSLLMVLADRQARHRRGPVIPHTDQAGPRGANSSVEARGPECSAPHEETVLPGSGTRVKSDYS</sequence>
<dbReference type="OrthoDB" id="3243926at2759"/>
<dbReference type="OMA" id="HKTKYEF"/>
<dbReference type="PANTHER" id="PTHR42101:SF1">
    <property type="entry name" value="LOW TEMPERATURE REQUIREMENT A"/>
    <property type="match status" value="1"/>
</dbReference>
<keyword evidence="2" id="KW-0812">Transmembrane</keyword>
<accession>M5FVR1</accession>
<feature type="region of interest" description="Disordered" evidence="1">
    <location>
        <begin position="566"/>
        <end position="612"/>
    </location>
</feature>
<feature type="transmembrane region" description="Helical" evidence="2">
    <location>
        <begin position="20"/>
        <end position="38"/>
    </location>
</feature>
<dbReference type="Proteomes" id="UP000030653">
    <property type="component" value="Unassembled WGS sequence"/>
</dbReference>
<evidence type="ECO:0008006" key="5">
    <source>
        <dbReference type="Google" id="ProtNLM"/>
    </source>
</evidence>
<dbReference type="Pfam" id="PF06772">
    <property type="entry name" value="LtrA"/>
    <property type="match status" value="1"/>
</dbReference>
<feature type="transmembrane region" description="Helical" evidence="2">
    <location>
        <begin position="257"/>
        <end position="279"/>
    </location>
</feature>
<keyword evidence="2" id="KW-0472">Membrane</keyword>
<feature type="transmembrane region" description="Helical" evidence="2">
    <location>
        <begin position="291"/>
        <end position="311"/>
    </location>
</feature>
<feature type="transmembrane region" description="Helical" evidence="2">
    <location>
        <begin position="80"/>
        <end position="100"/>
    </location>
</feature>
<name>M5FVR1_DACPD</name>
<evidence type="ECO:0000313" key="4">
    <source>
        <dbReference type="Proteomes" id="UP000030653"/>
    </source>
</evidence>
<reference evidence="3 4" key="1">
    <citation type="journal article" date="2012" name="Science">
        <title>The Paleozoic origin of enzymatic lignin decomposition reconstructed from 31 fungal genomes.</title>
        <authorList>
            <person name="Floudas D."/>
            <person name="Binder M."/>
            <person name="Riley R."/>
            <person name="Barry K."/>
            <person name="Blanchette R.A."/>
            <person name="Henrissat B."/>
            <person name="Martinez A.T."/>
            <person name="Otillar R."/>
            <person name="Spatafora J.W."/>
            <person name="Yadav J.S."/>
            <person name="Aerts A."/>
            <person name="Benoit I."/>
            <person name="Boyd A."/>
            <person name="Carlson A."/>
            <person name="Copeland A."/>
            <person name="Coutinho P.M."/>
            <person name="de Vries R.P."/>
            <person name="Ferreira P."/>
            <person name="Findley K."/>
            <person name="Foster B."/>
            <person name="Gaskell J."/>
            <person name="Glotzer D."/>
            <person name="Gorecki P."/>
            <person name="Heitman J."/>
            <person name="Hesse C."/>
            <person name="Hori C."/>
            <person name="Igarashi K."/>
            <person name="Jurgens J.A."/>
            <person name="Kallen N."/>
            <person name="Kersten P."/>
            <person name="Kohler A."/>
            <person name="Kuees U."/>
            <person name="Kumar T.K.A."/>
            <person name="Kuo A."/>
            <person name="LaButti K."/>
            <person name="Larrondo L.F."/>
            <person name="Lindquist E."/>
            <person name="Ling A."/>
            <person name="Lombard V."/>
            <person name="Lucas S."/>
            <person name="Lundell T."/>
            <person name="Martin R."/>
            <person name="McLaughlin D.J."/>
            <person name="Morgenstern I."/>
            <person name="Morin E."/>
            <person name="Murat C."/>
            <person name="Nagy L.G."/>
            <person name="Nolan M."/>
            <person name="Ohm R.A."/>
            <person name="Patyshakuliyeva A."/>
            <person name="Rokas A."/>
            <person name="Ruiz-Duenas F.J."/>
            <person name="Sabat G."/>
            <person name="Salamov A."/>
            <person name="Samejima M."/>
            <person name="Schmutz J."/>
            <person name="Slot J.C."/>
            <person name="St John F."/>
            <person name="Stenlid J."/>
            <person name="Sun H."/>
            <person name="Sun S."/>
            <person name="Syed K."/>
            <person name="Tsang A."/>
            <person name="Wiebenga A."/>
            <person name="Young D."/>
            <person name="Pisabarro A."/>
            <person name="Eastwood D.C."/>
            <person name="Martin F."/>
            <person name="Cullen D."/>
            <person name="Grigoriev I.V."/>
            <person name="Hibbett D.S."/>
        </authorList>
    </citation>
    <scope>NUCLEOTIDE SEQUENCE [LARGE SCALE GENOMIC DNA]</scope>
    <source>
        <strain evidence="3 4">DJM-731 SS1</strain>
    </source>
</reference>
<feature type="transmembrane region" description="Helical" evidence="2">
    <location>
        <begin position="162"/>
        <end position="180"/>
    </location>
</feature>
<feature type="transmembrane region" description="Helical" evidence="2">
    <location>
        <begin position="228"/>
        <end position="251"/>
    </location>
</feature>
<dbReference type="GeneID" id="63685875"/>